<proteinExistence type="predicted"/>
<gene>
    <name evidence="3" type="ORF">CBR_g23797</name>
</gene>
<sequence length="271" mass="30330">MRGLRGVAAGIAQERLCARYGGGLPPLPPPPGGLRASPASVPPLSRWRPFSGEAENSGQEKEKEEGTTPTLWKRHKRRTRAQKGNYDDSFEAELDTYMPEVRGPLYDARGMVDQQMRYDVEAELKKVLEHPTVEGLLPESEPTDEPEEGEEGPRLRWETRLILGPGGKAWHPANRKVKVRVYVRELGLSAAARERLLALAGPRYNTNKDELTIVSERYALREENRKDVLQILYALLEEAKNADQLALDEFVEAAQTADLPTPDVKLMSTPL</sequence>
<evidence type="ECO:0000259" key="2">
    <source>
        <dbReference type="Pfam" id="PF10213"/>
    </source>
</evidence>
<dbReference type="Proteomes" id="UP000265515">
    <property type="component" value="Unassembled WGS sequence"/>
</dbReference>
<dbReference type="GO" id="GO:0003735">
    <property type="term" value="F:structural constituent of ribosome"/>
    <property type="evidence" value="ECO:0007669"/>
    <property type="project" value="InterPro"/>
</dbReference>
<dbReference type="GO" id="GO:0032543">
    <property type="term" value="P:mitochondrial translation"/>
    <property type="evidence" value="ECO:0007669"/>
    <property type="project" value="InterPro"/>
</dbReference>
<dbReference type="OrthoDB" id="283424at2759"/>
<feature type="domain" description="Small ribosomal subunit protein mS35 mitochondrial conserved" evidence="2">
    <location>
        <begin position="171"/>
        <end position="243"/>
    </location>
</feature>
<dbReference type="PANTHER" id="PTHR13490:SF0">
    <property type="entry name" value="SMALL RIBOSOMAL SUBUNIT PROTEIN MS35"/>
    <property type="match status" value="1"/>
</dbReference>
<keyword evidence="4" id="KW-1185">Reference proteome</keyword>
<evidence type="ECO:0000313" key="3">
    <source>
        <dbReference type="EMBL" id="GBG61842.1"/>
    </source>
</evidence>
<accession>A0A388JVU4</accession>
<dbReference type="Gene3D" id="3.30.160.20">
    <property type="match status" value="1"/>
</dbReference>
<dbReference type="EMBL" id="BFEA01000023">
    <property type="protein sequence ID" value="GBG61842.1"/>
    <property type="molecule type" value="Genomic_DNA"/>
</dbReference>
<evidence type="ECO:0000256" key="1">
    <source>
        <dbReference type="SAM" id="MobiDB-lite"/>
    </source>
</evidence>
<dbReference type="InterPro" id="IPR019349">
    <property type="entry name" value="Ribosomal_mS35_mit"/>
</dbReference>
<dbReference type="PANTHER" id="PTHR13490">
    <property type="entry name" value="MITOCHONDRIAL 28S RIBOSOMAL PROTEIN S28"/>
    <property type="match status" value="1"/>
</dbReference>
<protein>
    <recommendedName>
        <fullName evidence="2">Small ribosomal subunit protein mS35 mitochondrial conserved domain-containing protein</fullName>
    </recommendedName>
</protein>
<dbReference type="STRING" id="69332.A0A388JVU4"/>
<dbReference type="InterPro" id="IPR039848">
    <property type="entry name" value="Ribosomal_mS35_mt"/>
</dbReference>
<dbReference type="Gramene" id="GBG61842">
    <property type="protein sequence ID" value="GBG61842"/>
    <property type="gene ID" value="CBR_g23797"/>
</dbReference>
<name>A0A388JVU4_CHABU</name>
<dbReference type="GO" id="GO:0005763">
    <property type="term" value="C:mitochondrial small ribosomal subunit"/>
    <property type="evidence" value="ECO:0007669"/>
    <property type="project" value="TreeGrafter"/>
</dbReference>
<feature type="compositionally biased region" description="Basic residues" evidence="1">
    <location>
        <begin position="72"/>
        <end position="81"/>
    </location>
</feature>
<evidence type="ECO:0000313" key="4">
    <source>
        <dbReference type="Proteomes" id="UP000265515"/>
    </source>
</evidence>
<comment type="caution">
    <text evidence="3">The sequence shown here is derived from an EMBL/GenBank/DDBJ whole genome shotgun (WGS) entry which is preliminary data.</text>
</comment>
<dbReference type="Pfam" id="PF10213">
    <property type="entry name" value="MRP-S28"/>
    <property type="match status" value="1"/>
</dbReference>
<organism evidence="3 4">
    <name type="scientific">Chara braunii</name>
    <name type="common">Braun's stonewort</name>
    <dbReference type="NCBI Taxonomy" id="69332"/>
    <lineage>
        <taxon>Eukaryota</taxon>
        <taxon>Viridiplantae</taxon>
        <taxon>Streptophyta</taxon>
        <taxon>Charophyceae</taxon>
        <taxon>Charales</taxon>
        <taxon>Characeae</taxon>
        <taxon>Chara</taxon>
    </lineage>
</organism>
<feature type="region of interest" description="Disordered" evidence="1">
    <location>
        <begin position="21"/>
        <end position="84"/>
    </location>
</feature>
<dbReference type="AlphaFoldDB" id="A0A388JVU4"/>
<reference evidence="3 4" key="1">
    <citation type="journal article" date="2018" name="Cell">
        <title>The Chara Genome: Secondary Complexity and Implications for Plant Terrestrialization.</title>
        <authorList>
            <person name="Nishiyama T."/>
            <person name="Sakayama H."/>
            <person name="Vries J.D."/>
            <person name="Buschmann H."/>
            <person name="Saint-Marcoux D."/>
            <person name="Ullrich K.K."/>
            <person name="Haas F.B."/>
            <person name="Vanderstraeten L."/>
            <person name="Becker D."/>
            <person name="Lang D."/>
            <person name="Vosolsobe S."/>
            <person name="Rombauts S."/>
            <person name="Wilhelmsson P.K.I."/>
            <person name="Janitza P."/>
            <person name="Kern R."/>
            <person name="Heyl A."/>
            <person name="Rumpler F."/>
            <person name="Villalobos L.I.A.C."/>
            <person name="Clay J.M."/>
            <person name="Skokan R."/>
            <person name="Toyoda A."/>
            <person name="Suzuki Y."/>
            <person name="Kagoshima H."/>
            <person name="Schijlen E."/>
            <person name="Tajeshwar N."/>
            <person name="Catarino B."/>
            <person name="Hetherington A.J."/>
            <person name="Saltykova A."/>
            <person name="Bonnot C."/>
            <person name="Breuninger H."/>
            <person name="Symeonidi A."/>
            <person name="Radhakrishnan G.V."/>
            <person name="Van Nieuwerburgh F."/>
            <person name="Deforce D."/>
            <person name="Chang C."/>
            <person name="Karol K.G."/>
            <person name="Hedrich R."/>
            <person name="Ulvskov P."/>
            <person name="Glockner G."/>
            <person name="Delwiche C.F."/>
            <person name="Petrasek J."/>
            <person name="Van de Peer Y."/>
            <person name="Friml J."/>
            <person name="Beilby M."/>
            <person name="Dolan L."/>
            <person name="Kohara Y."/>
            <person name="Sugano S."/>
            <person name="Fujiyama A."/>
            <person name="Delaux P.-M."/>
            <person name="Quint M."/>
            <person name="TheiBen G."/>
            <person name="Hagemann M."/>
            <person name="Harholt J."/>
            <person name="Dunand C."/>
            <person name="Zachgo S."/>
            <person name="Langdale J."/>
            <person name="Maumus F."/>
            <person name="Straeten D.V.D."/>
            <person name="Gould S.B."/>
            <person name="Rensing S.A."/>
        </authorList>
    </citation>
    <scope>NUCLEOTIDE SEQUENCE [LARGE SCALE GENOMIC DNA]</scope>
    <source>
        <strain evidence="3 4">S276</strain>
    </source>
</reference>